<evidence type="ECO:0000313" key="3">
    <source>
        <dbReference type="EMBL" id="RVW95808.1"/>
    </source>
</evidence>
<organism evidence="3 4">
    <name type="scientific">Vitis vinifera</name>
    <name type="common">Grape</name>
    <dbReference type="NCBI Taxonomy" id="29760"/>
    <lineage>
        <taxon>Eukaryota</taxon>
        <taxon>Viridiplantae</taxon>
        <taxon>Streptophyta</taxon>
        <taxon>Embryophyta</taxon>
        <taxon>Tracheophyta</taxon>
        <taxon>Spermatophyta</taxon>
        <taxon>Magnoliopsida</taxon>
        <taxon>eudicotyledons</taxon>
        <taxon>Gunneridae</taxon>
        <taxon>Pentapetalae</taxon>
        <taxon>rosids</taxon>
        <taxon>Vitales</taxon>
        <taxon>Vitaceae</taxon>
        <taxon>Viteae</taxon>
        <taxon>Vitis</taxon>
    </lineage>
</organism>
<feature type="region of interest" description="Disordered" evidence="1">
    <location>
        <begin position="348"/>
        <end position="368"/>
    </location>
</feature>
<comment type="caution">
    <text evidence="3">The sequence shown here is derived from an EMBL/GenBank/DDBJ whole genome shotgun (WGS) entry which is preliminary data.</text>
</comment>
<dbReference type="Pfam" id="PF14111">
    <property type="entry name" value="DUF4283"/>
    <property type="match status" value="1"/>
</dbReference>
<evidence type="ECO:0000259" key="2">
    <source>
        <dbReference type="Pfam" id="PF14111"/>
    </source>
</evidence>
<dbReference type="InterPro" id="IPR025558">
    <property type="entry name" value="DUF4283"/>
</dbReference>
<accession>A0A438IGD8</accession>
<feature type="region of interest" description="Disordered" evidence="1">
    <location>
        <begin position="1"/>
        <end position="21"/>
    </location>
</feature>
<feature type="compositionally biased region" description="Basic and acidic residues" evidence="1">
    <location>
        <begin position="1"/>
        <end position="10"/>
    </location>
</feature>
<feature type="compositionally biased region" description="Gly residues" evidence="1">
    <location>
        <begin position="454"/>
        <end position="466"/>
    </location>
</feature>
<dbReference type="AlphaFoldDB" id="A0A438IGD8"/>
<reference evidence="3 4" key="1">
    <citation type="journal article" date="2018" name="PLoS Genet.">
        <title>Population sequencing reveals clonal diversity and ancestral inbreeding in the grapevine cultivar Chardonnay.</title>
        <authorList>
            <person name="Roach M.J."/>
            <person name="Johnson D.L."/>
            <person name="Bohlmann J."/>
            <person name="van Vuuren H.J."/>
            <person name="Jones S.J."/>
            <person name="Pretorius I.S."/>
            <person name="Schmidt S.A."/>
            <person name="Borneman A.R."/>
        </authorList>
    </citation>
    <scope>NUCLEOTIDE SEQUENCE [LARGE SCALE GENOMIC DNA]</scope>
    <source>
        <strain evidence="4">cv. Chardonnay</strain>
        <tissue evidence="3">Leaf</tissue>
    </source>
</reference>
<sequence length="474" mass="53329">MLRERARECESEGEGDGDEVESKRKRKCFGVESKVFEVEVEKRREGLDQCVKDGKDDKWEKGWKEKERRYSMVREVNKAGSFIRLGVVDAEEKKYNICIPRGRGGREGWSVMAEAVRNLTTMIDRREEKKEEPTLERRKVEMGKRWGNEDSLSVIMEIEGEQICRNVDRLGQCLVGKWNPRVAGGEYLARMGWLMASVWGMKGKLGLAWMEEGQALLDFEHAVEAREVFVVGKRSMGRIHVYLELWSLSLRCLEEGEIKEEVWVRIKGLPLSLWVLNILQRVEDECGGFVAMDTSTEKMENILWARILVKTKRGELPSSVEIGIEGTVYNLPLWWEVLSSIRQKLEGRRGSTDRGREEDRGDGGARAGRRVEEWGSAGLEALLRSDDGMEGQLDGMGRVSTVGRIQFGSMIRSSTGGAEDGLSLDGLNEINLGLRRVGGPSPQLLSEVVMSKEAGGGGLGPMGGMKGLKERRRS</sequence>
<dbReference type="Proteomes" id="UP000288805">
    <property type="component" value="Unassembled WGS sequence"/>
</dbReference>
<feature type="region of interest" description="Disordered" evidence="1">
    <location>
        <begin position="451"/>
        <end position="474"/>
    </location>
</feature>
<gene>
    <name evidence="3" type="ORF">CK203_025707</name>
</gene>
<dbReference type="EMBL" id="QGNW01000111">
    <property type="protein sequence ID" value="RVW95808.1"/>
    <property type="molecule type" value="Genomic_DNA"/>
</dbReference>
<feature type="domain" description="DUF4283" evidence="2">
    <location>
        <begin position="168"/>
        <end position="252"/>
    </location>
</feature>
<evidence type="ECO:0000256" key="1">
    <source>
        <dbReference type="SAM" id="MobiDB-lite"/>
    </source>
</evidence>
<dbReference type="PANTHER" id="PTHR34427">
    <property type="entry name" value="DUF4283 DOMAIN PROTEIN"/>
    <property type="match status" value="1"/>
</dbReference>
<proteinExistence type="predicted"/>
<protein>
    <recommendedName>
        <fullName evidence="2">DUF4283 domain-containing protein</fullName>
    </recommendedName>
</protein>
<name>A0A438IGD8_VITVI</name>
<evidence type="ECO:0000313" key="4">
    <source>
        <dbReference type="Proteomes" id="UP000288805"/>
    </source>
</evidence>
<dbReference type="PANTHER" id="PTHR34427:SF5">
    <property type="entry name" value="DUF4283 DOMAIN-CONTAINING PROTEIN"/>
    <property type="match status" value="1"/>
</dbReference>